<proteinExistence type="predicted"/>
<evidence type="ECO:0000313" key="2">
    <source>
        <dbReference type="EMBL" id="NDY95976.1"/>
    </source>
</evidence>
<accession>A0A845V458</accession>
<keyword evidence="1" id="KW-0812">Transmembrane</keyword>
<protein>
    <submittedName>
        <fullName evidence="2">Uncharacterized protein</fullName>
    </submittedName>
</protein>
<comment type="caution">
    <text evidence="2">The sequence shown here is derived from an EMBL/GenBank/DDBJ whole genome shotgun (WGS) entry which is preliminary data.</text>
</comment>
<evidence type="ECO:0000256" key="1">
    <source>
        <dbReference type="SAM" id="Phobius"/>
    </source>
</evidence>
<keyword evidence="1" id="KW-1133">Transmembrane helix</keyword>
<sequence length="174" mass="19112">MLLEFLAAIVLGLALAGVVMAINAATGRRLPSWLAPAAAGVGMIVFMISMEYSWLPRTVDSLPEGVEVVSISRESTWYRPWTYVRPLSLRIVALDTRRNRTHADQPGRVMTSVLLLGRWMPARRIPVVFDCTEGRRADLHGGVELDPAGDLPGADWRQLAPDDPALAIACNRQP</sequence>
<dbReference type="Proteomes" id="UP000484885">
    <property type="component" value="Unassembled WGS sequence"/>
</dbReference>
<name>A0A845V458_9GAMM</name>
<dbReference type="AlphaFoldDB" id="A0A845V458"/>
<feature type="transmembrane region" description="Helical" evidence="1">
    <location>
        <begin position="31"/>
        <end position="48"/>
    </location>
</feature>
<dbReference type="EMBL" id="JAAGSC010000041">
    <property type="protein sequence ID" value="NDY95976.1"/>
    <property type="molecule type" value="Genomic_DNA"/>
</dbReference>
<organism evidence="2 3">
    <name type="scientific">Wenzhouxiangella limi</name>
    <dbReference type="NCBI Taxonomy" id="2707351"/>
    <lineage>
        <taxon>Bacteria</taxon>
        <taxon>Pseudomonadati</taxon>
        <taxon>Pseudomonadota</taxon>
        <taxon>Gammaproteobacteria</taxon>
        <taxon>Chromatiales</taxon>
        <taxon>Wenzhouxiangellaceae</taxon>
        <taxon>Wenzhouxiangella</taxon>
    </lineage>
</organism>
<gene>
    <name evidence="2" type="ORF">G3I74_09560</name>
</gene>
<keyword evidence="1" id="KW-0472">Membrane</keyword>
<reference evidence="2 3" key="1">
    <citation type="submission" date="2020-02" db="EMBL/GenBank/DDBJ databases">
        <authorList>
            <person name="Zhang X.-Y."/>
        </authorList>
    </citation>
    <scope>NUCLEOTIDE SEQUENCE [LARGE SCALE GENOMIC DNA]</scope>
    <source>
        <strain evidence="2 3">C33</strain>
    </source>
</reference>
<keyword evidence="3" id="KW-1185">Reference proteome</keyword>
<evidence type="ECO:0000313" key="3">
    <source>
        <dbReference type="Proteomes" id="UP000484885"/>
    </source>
</evidence>
<dbReference type="RefSeq" id="WP_164211366.1">
    <property type="nucleotide sequence ID" value="NZ_JAAGSC010000041.1"/>
</dbReference>